<dbReference type="Proteomes" id="UP000430692">
    <property type="component" value="Unassembled WGS sequence"/>
</dbReference>
<dbReference type="PANTHER" id="PTHR43358">
    <property type="entry name" value="ALPHA/BETA-HYDROLASE"/>
    <property type="match status" value="1"/>
</dbReference>
<dbReference type="EMBL" id="WUUL01000010">
    <property type="protein sequence ID" value="MXQ54959.1"/>
    <property type="molecule type" value="Genomic_DNA"/>
</dbReference>
<dbReference type="PANTHER" id="PTHR43358:SF4">
    <property type="entry name" value="ALPHA_BETA HYDROLASE FOLD-1 DOMAIN-CONTAINING PROTEIN"/>
    <property type="match status" value="1"/>
</dbReference>
<dbReference type="InterPro" id="IPR022742">
    <property type="entry name" value="Hydrolase_4"/>
</dbReference>
<keyword evidence="3" id="KW-1185">Reference proteome</keyword>
<evidence type="ECO:0000313" key="2">
    <source>
        <dbReference type="EMBL" id="MXQ54959.1"/>
    </source>
</evidence>
<evidence type="ECO:0000259" key="1">
    <source>
        <dbReference type="Pfam" id="PF12146"/>
    </source>
</evidence>
<dbReference type="InterPro" id="IPR029058">
    <property type="entry name" value="AB_hydrolase_fold"/>
</dbReference>
<feature type="domain" description="Serine aminopeptidase S33" evidence="1">
    <location>
        <begin position="22"/>
        <end position="166"/>
    </location>
</feature>
<name>A0A6I4VT83_9BACL</name>
<dbReference type="Gene3D" id="3.40.50.1820">
    <property type="entry name" value="alpha/beta hydrolase"/>
    <property type="match status" value="1"/>
</dbReference>
<sequence>MEKVTFKNFRNLTLVGNFYPSSPENIIIMCHGFTSDKSSRGRFDRFANAFHQLGYSVLAFDFSGCGESDDERLTMTTRIDDLHAAISFVKSREFSRIALFGHSLGSRVCLECYTDQIATMVLTGALTGSMKYDWNNILTKEELQELKEKGYITKNQKHRKVIIDKQMLIDFELVNQKELLTNVKCPVLIMNGDADEEERDLYKLSKHGMKWLPKDSKLELIQGATHSFTDRLPVIEKLATKWFLKNFPLLKK</sequence>
<gene>
    <name evidence="2" type="ORF">GSM42_14780</name>
</gene>
<dbReference type="SUPFAM" id="SSF53474">
    <property type="entry name" value="alpha/beta-Hydrolases"/>
    <property type="match status" value="1"/>
</dbReference>
<reference evidence="2 3" key="1">
    <citation type="submission" date="2019-12" db="EMBL/GenBank/DDBJ databases">
        <title>Whole-genome analyses of novel actinobacteria.</title>
        <authorList>
            <person name="Sahin N."/>
            <person name="Saygin H."/>
        </authorList>
    </citation>
    <scope>NUCLEOTIDE SEQUENCE [LARGE SCALE GENOMIC DNA]</scope>
    <source>
        <strain evidence="2 3">KC615</strain>
    </source>
</reference>
<proteinExistence type="predicted"/>
<dbReference type="GO" id="GO:0016787">
    <property type="term" value="F:hydrolase activity"/>
    <property type="evidence" value="ECO:0007669"/>
    <property type="project" value="UniProtKB-KW"/>
</dbReference>
<organism evidence="2 3">
    <name type="scientific">Shimazuella alba</name>
    <dbReference type="NCBI Taxonomy" id="2690964"/>
    <lineage>
        <taxon>Bacteria</taxon>
        <taxon>Bacillati</taxon>
        <taxon>Bacillota</taxon>
        <taxon>Bacilli</taxon>
        <taxon>Bacillales</taxon>
        <taxon>Thermoactinomycetaceae</taxon>
        <taxon>Shimazuella</taxon>
    </lineage>
</organism>
<evidence type="ECO:0000313" key="3">
    <source>
        <dbReference type="Proteomes" id="UP000430692"/>
    </source>
</evidence>
<protein>
    <submittedName>
        <fullName evidence="2">Alpha/beta fold hydrolase</fullName>
    </submittedName>
</protein>
<dbReference type="Pfam" id="PF12146">
    <property type="entry name" value="Hydrolase_4"/>
    <property type="match status" value="1"/>
</dbReference>
<keyword evidence="2" id="KW-0378">Hydrolase</keyword>
<dbReference type="AlphaFoldDB" id="A0A6I4VT83"/>
<accession>A0A6I4VT83</accession>
<dbReference type="RefSeq" id="WP_160802311.1">
    <property type="nucleotide sequence ID" value="NZ_WUUL01000010.1"/>
</dbReference>
<dbReference type="InterPro" id="IPR052920">
    <property type="entry name" value="DNA-binding_regulatory"/>
</dbReference>
<comment type="caution">
    <text evidence="2">The sequence shown here is derived from an EMBL/GenBank/DDBJ whole genome shotgun (WGS) entry which is preliminary data.</text>
</comment>